<comment type="caution">
    <text evidence="1">The sequence shown here is derived from an EMBL/GenBank/DDBJ whole genome shotgun (WGS) entry which is preliminary data.</text>
</comment>
<name>A0ABS6CF58_9ACTN</name>
<dbReference type="Proteomes" id="UP000720508">
    <property type="component" value="Unassembled WGS sequence"/>
</dbReference>
<evidence type="ECO:0008006" key="3">
    <source>
        <dbReference type="Google" id="ProtNLM"/>
    </source>
</evidence>
<gene>
    <name evidence="1" type="ORF">KN815_16195</name>
</gene>
<evidence type="ECO:0000313" key="2">
    <source>
        <dbReference type="Proteomes" id="UP000720508"/>
    </source>
</evidence>
<proteinExistence type="predicted"/>
<protein>
    <recommendedName>
        <fullName evidence="3">Toxin-antitoxin system HicB family antitoxin</fullName>
    </recommendedName>
</protein>
<reference evidence="1 2" key="1">
    <citation type="submission" date="2021-06" db="EMBL/GenBank/DDBJ databases">
        <authorList>
            <person name="Pan X."/>
        </authorList>
    </citation>
    <scope>NUCLEOTIDE SEQUENCE [LARGE SCALE GENOMIC DNA]</scope>
    <source>
        <strain evidence="1 2">4503</strain>
    </source>
</reference>
<organism evidence="1 2">
    <name type="scientific">Streptomyces niphimycinicus</name>
    <dbReference type="NCBI Taxonomy" id="2842201"/>
    <lineage>
        <taxon>Bacteria</taxon>
        <taxon>Bacillati</taxon>
        <taxon>Actinomycetota</taxon>
        <taxon>Actinomycetes</taxon>
        <taxon>Kitasatosporales</taxon>
        <taxon>Streptomycetaceae</taxon>
        <taxon>Streptomyces</taxon>
    </lineage>
</organism>
<keyword evidence="2" id="KW-1185">Reference proteome</keyword>
<sequence>MRERKYEPPTPVTASKGLVRLSPLVPPDVHATAFENAKAMGVSMGKYITELIRRDQVDANGVPLWAHEAREPNPAQAELPVNEAETS</sequence>
<accession>A0ABS6CF58</accession>
<dbReference type="RefSeq" id="WP_216342630.1">
    <property type="nucleotide sequence ID" value="NZ_JAHLEM010000163.1"/>
</dbReference>
<dbReference type="EMBL" id="JAHLEM010000163">
    <property type="protein sequence ID" value="MBU3865563.1"/>
    <property type="molecule type" value="Genomic_DNA"/>
</dbReference>
<evidence type="ECO:0000313" key="1">
    <source>
        <dbReference type="EMBL" id="MBU3865563.1"/>
    </source>
</evidence>